<evidence type="ECO:0000313" key="8">
    <source>
        <dbReference type="EMBL" id="MET7001130.1"/>
    </source>
</evidence>
<evidence type="ECO:0000259" key="6">
    <source>
        <dbReference type="PROSITE" id="PS50110"/>
    </source>
</evidence>
<sequence length="236" mass="27336">MYNAKILLADDDFDISGVIKKYLEAAGYIVDHCSDGETAWKKFQRDNFDICLLDIVMPKKDGFELAEDIRRRNGLVPIIFLSSERVQDDDKLNGFRLGADDYIIKPLSMRELLLKIRVFQRRTASYMVSEGGDRQRLGNLMLDYNLLEIQDADCVTLYTVTPREGLLLRYLVNNSNKILKREEILLKVWGKEGFFTGRSMDVFVAKLRRKLKTDPRIVLETLHNIGLRLNVPKELM</sequence>
<evidence type="ECO:0000256" key="3">
    <source>
        <dbReference type="ARBA" id="ARBA00023125"/>
    </source>
</evidence>
<dbReference type="InterPro" id="IPR036388">
    <property type="entry name" value="WH-like_DNA-bd_sf"/>
</dbReference>
<evidence type="ECO:0000256" key="2">
    <source>
        <dbReference type="ARBA" id="ARBA00023012"/>
    </source>
</evidence>
<keyword evidence="9" id="KW-1185">Reference proteome</keyword>
<organism evidence="8 9">
    <name type="scientific">Chitinophaga defluvii</name>
    <dbReference type="NCBI Taxonomy" id="3163343"/>
    <lineage>
        <taxon>Bacteria</taxon>
        <taxon>Pseudomonadati</taxon>
        <taxon>Bacteroidota</taxon>
        <taxon>Chitinophagia</taxon>
        <taxon>Chitinophagales</taxon>
        <taxon>Chitinophagaceae</taxon>
        <taxon>Chitinophaga</taxon>
    </lineage>
</organism>
<keyword evidence="2" id="KW-0902">Two-component regulatory system</keyword>
<feature type="DNA-binding region" description="OmpR/PhoB-type" evidence="5">
    <location>
        <begin position="132"/>
        <end position="231"/>
    </location>
</feature>
<gene>
    <name evidence="8" type="ORF">ABR189_27360</name>
</gene>
<accession>A0ABV2TDM9</accession>
<proteinExistence type="predicted"/>
<dbReference type="InterPro" id="IPR016032">
    <property type="entry name" value="Sig_transdc_resp-reg_C-effctor"/>
</dbReference>
<dbReference type="Proteomes" id="UP001549749">
    <property type="component" value="Unassembled WGS sequence"/>
</dbReference>
<dbReference type="InterPro" id="IPR039420">
    <property type="entry name" value="WalR-like"/>
</dbReference>
<evidence type="ECO:0000256" key="1">
    <source>
        <dbReference type="ARBA" id="ARBA00022553"/>
    </source>
</evidence>
<reference evidence="8 9" key="1">
    <citation type="submission" date="2024-06" db="EMBL/GenBank/DDBJ databases">
        <title>Chitinophaga defluvii sp. nov., isolated from municipal sewage.</title>
        <authorList>
            <person name="Zhang L."/>
        </authorList>
    </citation>
    <scope>NUCLEOTIDE SEQUENCE [LARGE SCALE GENOMIC DNA]</scope>
    <source>
        <strain evidence="8 9">H8</strain>
    </source>
</reference>
<evidence type="ECO:0000313" key="9">
    <source>
        <dbReference type="Proteomes" id="UP001549749"/>
    </source>
</evidence>
<dbReference type="InterPro" id="IPR001867">
    <property type="entry name" value="OmpR/PhoB-type_DNA-bd"/>
</dbReference>
<feature type="domain" description="OmpR/PhoB-type" evidence="7">
    <location>
        <begin position="132"/>
        <end position="231"/>
    </location>
</feature>
<dbReference type="Gene3D" id="1.10.10.10">
    <property type="entry name" value="Winged helix-like DNA-binding domain superfamily/Winged helix DNA-binding domain"/>
    <property type="match status" value="1"/>
</dbReference>
<dbReference type="RefSeq" id="WP_354663703.1">
    <property type="nucleotide sequence ID" value="NZ_JBEXAC010000003.1"/>
</dbReference>
<dbReference type="Gene3D" id="6.10.250.690">
    <property type="match status" value="1"/>
</dbReference>
<dbReference type="EMBL" id="JBEXAC010000003">
    <property type="protein sequence ID" value="MET7001130.1"/>
    <property type="molecule type" value="Genomic_DNA"/>
</dbReference>
<dbReference type="Pfam" id="PF00072">
    <property type="entry name" value="Response_reg"/>
    <property type="match status" value="1"/>
</dbReference>
<name>A0ABV2TDM9_9BACT</name>
<dbReference type="PANTHER" id="PTHR48111">
    <property type="entry name" value="REGULATOR OF RPOS"/>
    <property type="match status" value="1"/>
</dbReference>
<dbReference type="Pfam" id="PF00486">
    <property type="entry name" value="Trans_reg_C"/>
    <property type="match status" value="1"/>
</dbReference>
<comment type="caution">
    <text evidence="8">The sequence shown here is derived from an EMBL/GenBank/DDBJ whole genome shotgun (WGS) entry which is preliminary data.</text>
</comment>
<keyword evidence="3 5" id="KW-0238">DNA-binding</keyword>
<dbReference type="SUPFAM" id="SSF46894">
    <property type="entry name" value="C-terminal effector domain of the bipartite response regulators"/>
    <property type="match status" value="1"/>
</dbReference>
<keyword evidence="1 4" id="KW-0597">Phosphoprotein</keyword>
<dbReference type="SUPFAM" id="SSF52172">
    <property type="entry name" value="CheY-like"/>
    <property type="match status" value="1"/>
</dbReference>
<dbReference type="InterPro" id="IPR011006">
    <property type="entry name" value="CheY-like_superfamily"/>
</dbReference>
<feature type="modified residue" description="4-aspartylphosphate" evidence="4">
    <location>
        <position position="54"/>
    </location>
</feature>
<evidence type="ECO:0000259" key="7">
    <source>
        <dbReference type="PROSITE" id="PS51755"/>
    </source>
</evidence>
<dbReference type="SMART" id="SM00448">
    <property type="entry name" value="REC"/>
    <property type="match status" value="1"/>
</dbReference>
<protein>
    <submittedName>
        <fullName evidence="8">Response regulator transcription factor</fullName>
    </submittedName>
</protein>
<feature type="domain" description="Response regulatory" evidence="6">
    <location>
        <begin position="5"/>
        <end position="120"/>
    </location>
</feature>
<evidence type="ECO:0000256" key="5">
    <source>
        <dbReference type="PROSITE-ProRule" id="PRU01091"/>
    </source>
</evidence>
<dbReference type="PANTHER" id="PTHR48111:SF40">
    <property type="entry name" value="PHOSPHATE REGULON TRANSCRIPTIONAL REGULATORY PROTEIN PHOB"/>
    <property type="match status" value="1"/>
</dbReference>
<evidence type="ECO:0000256" key="4">
    <source>
        <dbReference type="PROSITE-ProRule" id="PRU00169"/>
    </source>
</evidence>
<dbReference type="Gene3D" id="3.40.50.2300">
    <property type="match status" value="1"/>
</dbReference>
<dbReference type="SMART" id="SM00862">
    <property type="entry name" value="Trans_reg_C"/>
    <property type="match status" value="1"/>
</dbReference>
<dbReference type="InterPro" id="IPR001789">
    <property type="entry name" value="Sig_transdc_resp-reg_receiver"/>
</dbReference>
<dbReference type="CDD" id="cd00383">
    <property type="entry name" value="trans_reg_C"/>
    <property type="match status" value="1"/>
</dbReference>
<dbReference type="PROSITE" id="PS50110">
    <property type="entry name" value="RESPONSE_REGULATORY"/>
    <property type="match status" value="1"/>
</dbReference>
<dbReference type="CDD" id="cd17574">
    <property type="entry name" value="REC_OmpR"/>
    <property type="match status" value="1"/>
</dbReference>
<dbReference type="PROSITE" id="PS51755">
    <property type="entry name" value="OMPR_PHOB"/>
    <property type="match status" value="1"/>
</dbReference>